<proteinExistence type="predicted"/>
<keyword evidence="3" id="KW-1185">Reference proteome</keyword>
<name>A0A101QPF7_9ACTN</name>
<dbReference type="EMBL" id="LMWS01000046">
    <property type="protein sequence ID" value="KUN33625.1"/>
    <property type="molecule type" value="Genomic_DNA"/>
</dbReference>
<protein>
    <submittedName>
        <fullName evidence="2">Uncharacterized protein</fullName>
    </submittedName>
</protein>
<organism evidence="2 3">
    <name type="scientific">Streptomyces longwoodensis</name>
    <dbReference type="NCBI Taxonomy" id="68231"/>
    <lineage>
        <taxon>Bacteria</taxon>
        <taxon>Bacillati</taxon>
        <taxon>Actinomycetota</taxon>
        <taxon>Actinomycetes</taxon>
        <taxon>Kitasatosporales</taxon>
        <taxon>Streptomycetaceae</taxon>
        <taxon>Streptomyces</taxon>
    </lineage>
</organism>
<keyword evidence="1" id="KW-1133">Transmembrane helix</keyword>
<keyword evidence="1" id="KW-0812">Transmembrane</keyword>
<dbReference type="GeneID" id="91430221"/>
<accession>A0A101QPF7</accession>
<evidence type="ECO:0000313" key="3">
    <source>
        <dbReference type="Proteomes" id="UP000053271"/>
    </source>
</evidence>
<gene>
    <name evidence="2" type="ORF">AQJ30_33285</name>
</gene>
<evidence type="ECO:0000256" key="1">
    <source>
        <dbReference type="SAM" id="Phobius"/>
    </source>
</evidence>
<comment type="caution">
    <text evidence="2">The sequence shown here is derived from an EMBL/GenBank/DDBJ whole genome shotgun (WGS) entry which is preliminary data.</text>
</comment>
<dbReference type="RefSeq" id="WP_067241315.1">
    <property type="nucleotide sequence ID" value="NZ_KQ948564.1"/>
</dbReference>
<reference evidence="2 3" key="1">
    <citation type="submission" date="2015-10" db="EMBL/GenBank/DDBJ databases">
        <title>Draft genome sequence of Streptomyces longwoodensis DSM 41677, type strain for the species Streptomyces longwoodensis.</title>
        <authorList>
            <person name="Ruckert C."/>
            <person name="Winkler A."/>
            <person name="Kalinowski J."/>
            <person name="Kampfer P."/>
            <person name="Glaeser S."/>
        </authorList>
    </citation>
    <scope>NUCLEOTIDE SEQUENCE [LARGE SCALE GENOMIC DNA]</scope>
    <source>
        <strain evidence="2 3">DSM 41677</strain>
    </source>
</reference>
<dbReference type="Proteomes" id="UP000053271">
    <property type="component" value="Unassembled WGS sequence"/>
</dbReference>
<keyword evidence="1" id="KW-0472">Membrane</keyword>
<dbReference type="AlphaFoldDB" id="A0A101QPF7"/>
<feature type="transmembrane region" description="Helical" evidence="1">
    <location>
        <begin position="50"/>
        <end position="70"/>
    </location>
</feature>
<evidence type="ECO:0000313" key="2">
    <source>
        <dbReference type="EMBL" id="KUN33625.1"/>
    </source>
</evidence>
<sequence>MNVAVGIFMTVFGLSFAVFAPRFSRASSASSEEMFGTTGGKPMRVWNRTVFTVTGIAPALLGIPYAIGAVG</sequence>